<dbReference type="SUPFAM" id="SSF160719">
    <property type="entry name" value="gpW/gp25-like"/>
    <property type="match status" value="1"/>
</dbReference>
<gene>
    <name evidence="1" type="ORF">QOZ95_000932</name>
</gene>
<dbReference type="EMBL" id="JAUSWA010000004">
    <property type="protein sequence ID" value="MDQ0492782.1"/>
    <property type="molecule type" value="Genomic_DNA"/>
</dbReference>
<comment type="caution">
    <text evidence="1">The sequence shown here is derived from an EMBL/GenBank/DDBJ whole genome shotgun (WGS) entry which is preliminary data.</text>
</comment>
<accession>A0ABU0KTL5</accession>
<reference evidence="1 2" key="1">
    <citation type="submission" date="2023-07" db="EMBL/GenBank/DDBJ databases">
        <title>Genomic Encyclopedia of Type Strains, Phase IV (KMG-IV): sequencing the most valuable type-strain genomes for metagenomic binning, comparative biology and taxonomic classification.</title>
        <authorList>
            <person name="Goeker M."/>
        </authorList>
    </citation>
    <scope>NUCLEOTIDE SEQUENCE [LARGE SCALE GENOMIC DNA]</scope>
    <source>
        <strain evidence="1 2">DSM 14914</strain>
    </source>
</reference>
<evidence type="ECO:0000313" key="1">
    <source>
        <dbReference type="EMBL" id="MDQ0492782.1"/>
    </source>
</evidence>
<evidence type="ECO:0000313" key="2">
    <source>
        <dbReference type="Proteomes" id="UP001242811"/>
    </source>
</evidence>
<keyword evidence="2" id="KW-1185">Reference proteome</keyword>
<protein>
    <recommendedName>
        <fullName evidence="3">Phage-like element PBSX protein xkdS</fullName>
    </recommendedName>
</protein>
<proteinExistence type="predicted"/>
<organism evidence="1 2">
    <name type="scientific">Paenibacillus brasilensis</name>
    <dbReference type="NCBI Taxonomy" id="128574"/>
    <lineage>
        <taxon>Bacteria</taxon>
        <taxon>Bacillati</taxon>
        <taxon>Bacillota</taxon>
        <taxon>Bacilli</taxon>
        <taxon>Bacillales</taxon>
        <taxon>Paenibacillaceae</taxon>
        <taxon>Paenibacillus</taxon>
    </lineage>
</organism>
<dbReference type="RefSeq" id="WP_152380859.1">
    <property type="nucleotide sequence ID" value="NZ_CP045298.1"/>
</dbReference>
<sequence length="135" mass="15394">MIPEGGSIVDEEIEEEEMPTKTYALDFTNGRARGIVDGLEAMRQVVYKILQTLRYENLIYSDDYGAEVDRLQGQSRLFVQTELKRLVREALLADDRITDVRDFQFTFSSSDVLAEFEVVTTQGNFRDETEVGGIV</sequence>
<name>A0ABU0KTL5_9BACL</name>
<dbReference type="Pfam" id="PF10934">
    <property type="entry name" value="Sheath_initiator"/>
    <property type="match status" value="1"/>
</dbReference>
<evidence type="ECO:0008006" key="3">
    <source>
        <dbReference type="Google" id="ProtNLM"/>
    </source>
</evidence>
<dbReference type="Proteomes" id="UP001242811">
    <property type="component" value="Unassembled WGS sequence"/>
</dbReference>
<dbReference type="InterPro" id="IPR020288">
    <property type="entry name" value="Sheath_initiator"/>
</dbReference>